<evidence type="ECO:0000313" key="6">
    <source>
        <dbReference type="Proteomes" id="UP000095282"/>
    </source>
</evidence>
<dbReference type="AlphaFoldDB" id="A0A1I7TCW4"/>
<dbReference type="WBParaSite" id="Csp11.Scaffold582.g4675.t2">
    <property type="protein sequence ID" value="Csp11.Scaffold582.g4675.t2"/>
    <property type="gene ID" value="Csp11.Scaffold582.g4675"/>
</dbReference>
<feature type="transmembrane region" description="Helical" evidence="5">
    <location>
        <begin position="183"/>
        <end position="208"/>
    </location>
</feature>
<reference evidence="7" key="1">
    <citation type="submission" date="2016-11" db="UniProtKB">
        <authorList>
            <consortium name="WormBaseParasite"/>
        </authorList>
    </citation>
    <scope>IDENTIFICATION</scope>
</reference>
<dbReference type="PANTHER" id="PTHR21215:SF0">
    <property type="entry name" value="LD36024P"/>
    <property type="match status" value="1"/>
</dbReference>
<comment type="subcellular location">
    <subcellularLocation>
        <location evidence="1">Membrane</location>
        <topology evidence="1">Multi-pass membrane protein</topology>
    </subcellularLocation>
</comment>
<dbReference type="Gene3D" id="1.20.140.150">
    <property type="match status" value="1"/>
</dbReference>
<evidence type="ECO:0000256" key="3">
    <source>
        <dbReference type="ARBA" id="ARBA00022989"/>
    </source>
</evidence>
<dbReference type="GO" id="GO:0016020">
    <property type="term" value="C:membrane"/>
    <property type="evidence" value="ECO:0007669"/>
    <property type="project" value="UniProtKB-SubCell"/>
</dbReference>
<evidence type="ECO:0000256" key="1">
    <source>
        <dbReference type="ARBA" id="ARBA00004141"/>
    </source>
</evidence>
<keyword evidence="3 5" id="KW-1133">Transmembrane helix</keyword>
<dbReference type="Proteomes" id="UP000095282">
    <property type="component" value="Unplaced"/>
</dbReference>
<feature type="transmembrane region" description="Helical" evidence="5">
    <location>
        <begin position="239"/>
        <end position="265"/>
    </location>
</feature>
<evidence type="ECO:0000256" key="2">
    <source>
        <dbReference type="ARBA" id="ARBA00022692"/>
    </source>
</evidence>
<dbReference type="InterPro" id="IPR004031">
    <property type="entry name" value="PMP22/EMP/MP20/Claudin"/>
</dbReference>
<keyword evidence="2 5" id="KW-0812">Transmembrane</keyword>
<protein>
    <submittedName>
        <fullName evidence="7">CX domain-containing protein</fullName>
    </submittedName>
</protein>
<keyword evidence="4 5" id="KW-0472">Membrane</keyword>
<feature type="transmembrane region" description="Helical" evidence="5">
    <location>
        <begin position="6"/>
        <end position="28"/>
    </location>
</feature>
<proteinExistence type="predicted"/>
<accession>A0A1I7TCW4</accession>
<dbReference type="STRING" id="1561998.A0A1I7TCW4"/>
<keyword evidence="6" id="KW-1185">Reference proteome</keyword>
<evidence type="ECO:0000256" key="5">
    <source>
        <dbReference type="SAM" id="Phobius"/>
    </source>
</evidence>
<evidence type="ECO:0000313" key="7">
    <source>
        <dbReference type="WBParaSite" id="Csp11.Scaffold582.g4675.t2"/>
    </source>
</evidence>
<evidence type="ECO:0000256" key="4">
    <source>
        <dbReference type="ARBA" id="ARBA00023136"/>
    </source>
</evidence>
<dbReference type="Pfam" id="PF13903">
    <property type="entry name" value="Claudin_2"/>
    <property type="match status" value="1"/>
</dbReference>
<organism evidence="6 7">
    <name type="scientific">Caenorhabditis tropicalis</name>
    <dbReference type="NCBI Taxonomy" id="1561998"/>
    <lineage>
        <taxon>Eukaryota</taxon>
        <taxon>Metazoa</taxon>
        <taxon>Ecdysozoa</taxon>
        <taxon>Nematoda</taxon>
        <taxon>Chromadorea</taxon>
        <taxon>Rhabditida</taxon>
        <taxon>Rhabditina</taxon>
        <taxon>Rhabditomorpha</taxon>
        <taxon>Rhabditoidea</taxon>
        <taxon>Rhabditidae</taxon>
        <taxon>Peloderinae</taxon>
        <taxon>Caenorhabditis</taxon>
    </lineage>
</organism>
<name>A0A1I7TCW4_9PELO</name>
<dbReference type="PRINTS" id="PR01077">
    <property type="entry name" value="CLAUDIN"/>
</dbReference>
<sequence length="326" mass="37855">MLSSPFSLAAASVFSLFGLGLVGLAVFTDNWVEIQVNRREIINSFKREPELSLRLQNAFGHNIIYFSRNYGLFNLCFPDTVPQDIGSFNKMGSPCIWSNDFMVQESKKEHFSTNELYRHYAAKAVIVAYFVAIDYTVFYRLFVVYIRITCTIEYNEVSRSEYCFRRVELYGWTTRMLEQIEKCIMSTGILLILAGLFMSVAMLLWHYVAYSERYTLDVEPYYKSWEPVLKLTSRHNYGWSYIVSWIGIGCIVVGSAFFFFAYAAVKREEEDALTAKHGAYMMPNYYDKGAGAIVPYNYNTYAGYGNYPYYNQYNTAGYYGYMTYGR</sequence>
<dbReference type="PANTHER" id="PTHR21215">
    <property type="entry name" value="LD36024P"/>
    <property type="match status" value="1"/>
</dbReference>